<proteinExistence type="predicted"/>
<sequence length="62" mass="7667">MIIIYLSAKSICIVYKILRIIFSNYQTLEAFHPYWRKLKIILYKNLKKQFCNETEKYNEIFK</sequence>
<reference evidence="1 2" key="1">
    <citation type="submission" date="2016-03" db="EMBL/GenBank/DDBJ databases">
        <title>Trachymyrmex septentrionalis WGS genome.</title>
        <authorList>
            <person name="Nygaard S."/>
            <person name="Hu H."/>
            <person name="Boomsma J."/>
            <person name="Zhang G."/>
        </authorList>
    </citation>
    <scope>NUCLEOTIDE SEQUENCE [LARGE SCALE GENOMIC DNA]</scope>
    <source>
        <strain evidence="1">Tsep2-gDNA-1</strain>
        <tissue evidence="1">Whole body</tissue>
    </source>
</reference>
<evidence type="ECO:0000313" key="1">
    <source>
        <dbReference type="EMBL" id="KYN41917.1"/>
    </source>
</evidence>
<accession>A0A151JZ83</accession>
<gene>
    <name evidence="1" type="ORF">ALC56_03676</name>
</gene>
<dbReference type="Proteomes" id="UP000078541">
    <property type="component" value="Unassembled WGS sequence"/>
</dbReference>
<protein>
    <submittedName>
        <fullName evidence="1">Uncharacterized protein</fullName>
    </submittedName>
</protein>
<organism evidence="1 2">
    <name type="scientific">Trachymyrmex septentrionalis</name>
    <dbReference type="NCBI Taxonomy" id="34720"/>
    <lineage>
        <taxon>Eukaryota</taxon>
        <taxon>Metazoa</taxon>
        <taxon>Ecdysozoa</taxon>
        <taxon>Arthropoda</taxon>
        <taxon>Hexapoda</taxon>
        <taxon>Insecta</taxon>
        <taxon>Pterygota</taxon>
        <taxon>Neoptera</taxon>
        <taxon>Endopterygota</taxon>
        <taxon>Hymenoptera</taxon>
        <taxon>Apocrita</taxon>
        <taxon>Aculeata</taxon>
        <taxon>Formicoidea</taxon>
        <taxon>Formicidae</taxon>
        <taxon>Myrmicinae</taxon>
        <taxon>Trachymyrmex</taxon>
    </lineage>
</organism>
<dbReference type="AlphaFoldDB" id="A0A151JZ83"/>
<evidence type="ECO:0000313" key="2">
    <source>
        <dbReference type="Proteomes" id="UP000078541"/>
    </source>
</evidence>
<name>A0A151JZ83_9HYME</name>
<keyword evidence="2" id="KW-1185">Reference proteome</keyword>
<dbReference type="EMBL" id="KQ981410">
    <property type="protein sequence ID" value="KYN41917.1"/>
    <property type="molecule type" value="Genomic_DNA"/>
</dbReference>